<reference evidence="2 3" key="1">
    <citation type="journal article" date="2015" name="Nature">
        <title>rRNA introns, odd ribosomes, and small enigmatic genomes across a large radiation of phyla.</title>
        <authorList>
            <person name="Brown C.T."/>
            <person name="Hug L.A."/>
            <person name="Thomas B.C."/>
            <person name="Sharon I."/>
            <person name="Castelle C.J."/>
            <person name="Singh A."/>
            <person name="Wilkins M.J."/>
            <person name="Williams K.H."/>
            <person name="Banfield J.F."/>
        </authorList>
    </citation>
    <scope>NUCLEOTIDE SEQUENCE [LARGE SCALE GENOMIC DNA]</scope>
</reference>
<dbReference type="InterPro" id="IPR002035">
    <property type="entry name" value="VWF_A"/>
</dbReference>
<sequence length="361" mass="38498">MGIIFAGTLVADQLRRNNPFKEVNLDKGGKTNLLAPIIKEDLSKYDKDTDNDGYPDFIEQELGLDPNQSEFVRCGGGKGCADPTLTNTAQSKKNVIIILDASGSMGLTIGGQTRMDAAKAAIKNYVSQAASDTNISLGLMVYGHKGSNSQTDKPISCAAAEVIAAIGTVNSSTIDSYLATIQPTGWTPMGLAITNAQAAFTGKDGERNEIILVTDGDETCDSNPIGAAGNIHNSAAKVTVNVIGFAVSAAEQATLNGIASAGGGSFTVASDSSELIRVMSEKLENLKKLTEQTKCETAAYGNFLTCESDTFNKVYDYINKKKSTYYKKEITKAEFDRLTTLGELVFQLHDERREKGVNASR</sequence>
<dbReference type="SMART" id="SM00327">
    <property type="entry name" value="VWA"/>
    <property type="match status" value="1"/>
</dbReference>
<gene>
    <name evidence="2" type="ORF">UV61_C0005G0049</name>
</gene>
<dbReference type="SUPFAM" id="SSF53300">
    <property type="entry name" value="vWA-like"/>
    <property type="match status" value="1"/>
</dbReference>
<evidence type="ECO:0000313" key="2">
    <source>
        <dbReference type="EMBL" id="KKS87028.1"/>
    </source>
</evidence>
<dbReference type="Gene3D" id="3.40.50.410">
    <property type="entry name" value="von Willebrand factor, type A domain"/>
    <property type="match status" value="1"/>
</dbReference>
<dbReference type="Proteomes" id="UP000034050">
    <property type="component" value="Unassembled WGS sequence"/>
</dbReference>
<dbReference type="Pfam" id="PF00092">
    <property type="entry name" value="VWA"/>
    <property type="match status" value="1"/>
</dbReference>
<protein>
    <recommendedName>
        <fullName evidence="1">VWFA domain-containing protein</fullName>
    </recommendedName>
</protein>
<feature type="domain" description="VWFA" evidence="1">
    <location>
        <begin position="94"/>
        <end position="283"/>
    </location>
</feature>
<dbReference type="STRING" id="1618446.UV61_C0005G0049"/>
<dbReference type="AlphaFoldDB" id="A0A0G1FJI8"/>
<dbReference type="PROSITE" id="PS50234">
    <property type="entry name" value="VWFA"/>
    <property type="match status" value="1"/>
</dbReference>
<comment type="caution">
    <text evidence="2">The sequence shown here is derived from an EMBL/GenBank/DDBJ whole genome shotgun (WGS) entry which is preliminary data.</text>
</comment>
<dbReference type="PANTHER" id="PTHR10166">
    <property type="entry name" value="VOLTAGE-DEPENDENT CALCIUM CHANNEL SUBUNIT ALPHA-2/DELTA-RELATED"/>
    <property type="match status" value="1"/>
</dbReference>
<evidence type="ECO:0000259" key="1">
    <source>
        <dbReference type="PROSITE" id="PS50234"/>
    </source>
</evidence>
<accession>A0A0G1FJI8</accession>
<evidence type="ECO:0000313" key="3">
    <source>
        <dbReference type="Proteomes" id="UP000034050"/>
    </source>
</evidence>
<dbReference type="EMBL" id="LCFD01000005">
    <property type="protein sequence ID" value="KKS87028.1"/>
    <property type="molecule type" value="Genomic_DNA"/>
</dbReference>
<dbReference type="PANTHER" id="PTHR10166:SF37">
    <property type="entry name" value="STOLID, ISOFORM H"/>
    <property type="match status" value="1"/>
</dbReference>
<name>A0A0G1FJI8_9BACT</name>
<dbReference type="InterPro" id="IPR051173">
    <property type="entry name" value="Ca_channel_alpha-2/delta"/>
</dbReference>
<dbReference type="InterPro" id="IPR036465">
    <property type="entry name" value="vWFA_dom_sf"/>
</dbReference>
<proteinExistence type="predicted"/>
<organism evidence="2 3">
    <name type="scientific">Candidatus Gottesmanbacteria bacterium GW2011_GWB1_43_11</name>
    <dbReference type="NCBI Taxonomy" id="1618446"/>
    <lineage>
        <taxon>Bacteria</taxon>
        <taxon>Candidatus Gottesmaniibacteriota</taxon>
    </lineage>
</organism>
<dbReference type="PATRIC" id="fig|1618446.3.peg.640"/>